<comment type="caution">
    <text evidence="2">The sequence shown here is derived from an EMBL/GenBank/DDBJ whole genome shotgun (WGS) entry which is preliminary data.</text>
</comment>
<evidence type="ECO:0000313" key="3">
    <source>
        <dbReference type="Proteomes" id="UP000037460"/>
    </source>
</evidence>
<dbReference type="InterPro" id="IPR036457">
    <property type="entry name" value="PPM-type-like_dom_sf"/>
</dbReference>
<feature type="domain" description="PPM-type phosphatase" evidence="1">
    <location>
        <begin position="1"/>
        <end position="160"/>
    </location>
</feature>
<name>A0A0M0JU02_9EUKA</name>
<dbReference type="GO" id="GO:0004722">
    <property type="term" value="F:protein serine/threonine phosphatase activity"/>
    <property type="evidence" value="ECO:0007669"/>
    <property type="project" value="InterPro"/>
</dbReference>
<dbReference type="Gene3D" id="3.60.40.10">
    <property type="entry name" value="PPM-type phosphatase domain"/>
    <property type="match status" value="1"/>
</dbReference>
<dbReference type="OrthoDB" id="10264738at2759"/>
<dbReference type="SMART" id="SM00332">
    <property type="entry name" value="PP2Cc"/>
    <property type="match status" value="1"/>
</dbReference>
<protein>
    <submittedName>
        <fullName evidence="2">Protein phosphatase 2c</fullName>
    </submittedName>
</protein>
<dbReference type="AlphaFoldDB" id="A0A0M0JU02"/>
<dbReference type="PANTHER" id="PTHR13832:SF827">
    <property type="entry name" value="PROTEIN PHOSPHATASE 1L"/>
    <property type="match status" value="1"/>
</dbReference>
<gene>
    <name evidence="2" type="ORF">Ctob_014255</name>
</gene>
<dbReference type="InterPro" id="IPR015655">
    <property type="entry name" value="PP2C"/>
</dbReference>
<dbReference type="InterPro" id="IPR001932">
    <property type="entry name" value="PPM-type_phosphatase-like_dom"/>
</dbReference>
<keyword evidence="3" id="KW-1185">Reference proteome</keyword>
<dbReference type="SUPFAM" id="SSF81606">
    <property type="entry name" value="PP2C-like"/>
    <property type="match status" value="1"/>
</dbReference>
<organism evidence="2 3">
    <name type="scientific">Chrysochromulina tobinii</name>
    <dbReference type="NCBI Taxonomy" id="1460289"/>
    <lineage>
        <taxon>Eukaryota</taxon>
        <taxon>Haptista</taxon>
        <taxon>Haptophyta</taxon>
        <taxon>Prymnesiophyceae</taxon>
        <taxon>Prymnesiales</taxon>
        <taxon>Chrysochromulinaceae</taxon>
        <taxon>Chrysochromulina</taxon>
    </lineage>
</organism>
<dbReference type="PROSITE" id="PS51746">
    <property type="entry name" value="PPM_2"/>
    <property type="match status" value="1"/>
</dbReference>
<reference evidence="3" key="1">
    <citation type="journal article" date="2015" name="PLoS Genet.">
        <title>Genome Sequence and Transcriptome Analyses of Chrysochromulina tobin: Metabolic Tools for Enhanced Algal Fitness in the Prominent Order Prymnesiales (Haptophyceae).</title>
        <authorList>
            <person name="Hovde B.T."/>
            <person name="Deodato C.R."/>
            <person name="Hunsperger H.M."/>
            <person name="Ryken S.A."/>
            <person name="Yost W."/>
            <person name="Jha R.K."/>
            <person name="Patterson J."/>
            <person name="Monnat R.J. Jr."/>
            <person name="Barlow S.B."/>
            <person name="Starkenburg S.R."/>
            <person name="Cattolico R.A."/>
        </authorList>
    </citation>
    <scope>NUCLEOTIDE SEQUENCE</scope>
    <source>
        <strain evidence="3">CCMP291</strain>
    </source>
</reference>
<evidence type="ECO:0000259" key="1">
    <source>
        <dbReference type="PROSITE" id="PS51746"/>
    </source>
</evidence>
<dbReference type="Pfam" id="PF00481">
    <property type="entry name" value="PP2C"/>
    <property type="match status" value="1"/>
</dbReference>
<accession>A0A0M0JU02</accession>
<dbReference type="EMBL" id="JWZX01002275">
    <property type="protein sequence ID" value="KOO30171.1"/>
    <property type="molecule type" value="Genomic_DNA"/>
</dbReference>
<dbReference type="PANTHER" id="PTHR13832">
    <property type="entry name" value="PROTEIN PHOSPHATASE 2C"/>
    <property type="match status" value="1"/>
</dbReference>
<evidence type="ECO:0000313" key="2">
    <source>
        <dbReference type="EMBL" id="KOO30171.1"/>
    </source>
</evidence>
<proteinExistence type="predicted"/>
<sequence>MDAGCGDGLLTVEDLADALREAFLATDAHFMRSSSSQAGSTAVVALVTRTYVIVANAGDSRCVLWREGRVLPLSVDHKPDRPDELQRIKDAGGWVAHGRVLHILAVARSLGDRDFKYEASLAAGMPITADLVSASPEAADEQFNSLDNITACYVRLSTAE</sequence>
<dbReference type="Proteomes" id="UP000037460">
    <property type="component" value="Unassembled WGS sequence"/>
</dbReference>
<dbReference type="CDD" id="cd00143">
    <property type="entry name" value="PP2Cc"/>
    <property type="match status" value="1"/>
</dbReference>